<evidence type="ECO:0000259" key="6">
    <source>
        <dbReference type="Pfam" id="PF00155"/>
    </source>
</evidence>
<dbReference type="GO" id="GO:0009862">
    <property type="term" value="P:systemic acquired resistance, salicylic acid mediated signaling pathway"/>
    <property type="evidence" value="ECO:0007669"/>
    <property type="project" value="UniProtKB-ARBA"/>
</dbReference>
<evidence type="ECO:0000256" key="3">
    <source>
        <dbReference type="ARBA" id="ARBA00022679"/>
    </source>
</evidence>
<gene>
    <name evidence="7" type="ORF">F3Y22_tig00112343pilonHSYRG00190</name>
</gene>
<sequence length="461" mass="50464">MSLMNNLSNSMIYSSSSAFLAPTSFNSRTHNVSVPLKSPRIVKCIATPQEEQTAYKTKVSRNANIAKLQAGYLFPEVARRRAAHLLKYPNAQVISLGIGETTEPIPDVITSAMAKRSHALSTLEGYSGYGAEQGEKALRAALASTFYGNLGIEEEDIVVSDGAKCDISRLQIVFGSNVTMAVQDPSYPAYVDSSVIMGQTGHFLKDVERFANIEYMRCTPENGFFPNLSNVARTDIIFFCSPNNPTGAPATREQLTRLVQFAKDNGSIIVYDSAYALYISDENPRSIFEIPGAKEVAIETASFSKYAGFTGVRLGWTVVPKQLLFSDGFRVAKDFNRIVCTCFNGASNISQAGGLACLSPEGLEAMQEVIGFYKENTKIIVETFNSLGFKVYGGQNAPYVWVHFPGRNSWDVFTEILKKTHIVTTPGSGFGPGGEGSIRVSAFGHRENVLEACRRFKHLYN</sequence>
<evidence type="ECO:0000256" key="1">
    <source>
        <dbReference type="ARBA" id="ARBA00001933"/>
    </source>
</evidence>
<keyword evidence="3" id="KW-0808">Transferase</keyword>
<keyword evidence="8" id="KW-1185">Reference proteome</keyword>
<dbReference type="InterPro" id="IPR004839">
    <property type="entry name" value="Aminotransferase_I/II_large"/>
</dbReference>
<name>A0A6A2Y672_HIBSY</name>
<comment type="similarity">
    <text evidence="5">Belongs to the class-I pyridoxal-phosphate-dependent aminotransferase family. LL-diaminopimelate aminotransferase subfamily.</text>
</comment>
<dbReference type="Gene3D" id="3.40.640.10">
    <property type="entry name" value="Type I PLP-dependent aspartate aminotransferase-like (Major domain)"/>
    <property type="match status" value="1"/>
</dbReference>
<dbReference type="SUPFAM" id="SSF53383">
    <property type="entry name" value="PLP-dependent transferases"/>
    <property type="match status" value="1"/>
</dbReference>
<dbReference type="InterPro" id="IPR015421">
    <property type="entry name" value="PyrdxlP-dep_Trfase_major"/>
</dbReference>
<dbReference type="Gene3D" id="3.90.1150.10">
    <property type="entry name" value="Aspartate Aminotransferase, domain 1"/>
    <property type="match status" value="1"/>
</dbReference>
<comment type="cofactor">
    <cofactor evidence="1">
        <name>pyridoxal 5'-phosphate</name>
        <dbReference type="ChEBI" id="CHEBI:597326"/>
    </cofactor>
</comment>
<keyword evidence="2 7" id="KW-0032">Aminotransferase</keyword>
<proteinExistence type="inferred from homology"/>
<dbReference type="AlphaFoldDB" id="A0A6A2Y672"/>
<organism evidence="7 8">
    <name type="scientific">Hibiscus syriacus</name>
    <name type="common">Rose of Sharon</name>
    <dbReference type="NCBI Taxonomy" id="106335"/>
    <lineage>
        <taxon>Eukaryota</taxon>
        <taxon>Viridiplantae</taxon>
        <taxon>Streptophyta</taxon>
        <taxon>Embryophyta</taxon>
        <taxon>Tracheophyta</taxon>
        <taxon>Spermatophyta</taxon>
        <taxon>Magnoliopsida</taxon>
        <taxon>eudicotyledons</taxon>
        <taxon>Gunneridae</taxon>
        <taxon>Pentapetalae</taxon>
        <taxon>rosids</taxon>
        <taxon>malvids</taxon>
        <taxon>Malvales</taxon>
        <taxon>Malvaceae</taxon>
        <taxon>Malvoideae</taxon>
        <taxon>Hibiscus</taxon>
    </lineage>
</organism>
<dbReference type="Proteomes" id="UP000436088">
    <property type="component" value="Unassembled WGS sequence"/>
</dbReference>
<accession>A0A6A2Y672</accession>
<dbReference type="NCBIfam" id="TIGR03542">
    <property type="entry name" value="DAPAT_plant"/>
    <property type="match status" value="1"/>
</dbReference>
<evidence type="ECO:0000256" key="5">
    <source>
        <dbReference type="ARBA" id="ARBA00061511"/>
    </source>
</evidence>
<dbReference type="EMBL" id="VEPZ02001555">
    <property type="protein sequence ID" value="KAE8668359.1"/>
    <property type="molecule type" value="Genomic_DNA"/>
</dbReference>
<dbReference type="InterPro" id="IPR015424">
    <property type="entry name" value="PyrdxlP-dep_Trfase"/>
</dbReference>
<dbReference type="InterPro" id="IPR019942">
    <property type="entry name" value="DapL/ALD1"/>
</dbReference>
<reference evidence="7" key="1">
    <citation type="submission" date="2019-09" db="EMBL/GenBank/DDBJ databases">
        <title>Draft genome information of white flower Hibiscus syriacus.</title>
        <authorList>
            <person name="Kim Y.-M."/>
        </authorList>
    </citation>
    <scope>NUCLEOTIDE SEQUENCE [LARGE SCALE GENOMIC DNA]</scope>
    <source>
        <strain evidence="7">YM2019G1</strain>
    </source>
</reference>
<dbReference type="CDD" id="cd00609">
    <property type="entry name" value="AAT_like"/>
    <property type="match status" value="1"/>
</dbReference>
<evidence type="ECO:0000313" key="7">
    <source>
        <dbReference type="EMBL" id="KAE8668359.1"/>
    </source>
</evidence>
<dbReference type="GO" id="GO:0030170">
    <property type="term" value="F:pyridoxal phosphate binding"/>
    <property type="evidence" value="ECO:0007669"/>
    <property type="project" value="InterPro"/>
</dbReference>
<dbReference type="FunFam" id="3.40.640.10:FF:000099">
    <property type="entry name" value="LL-diaminopimelate aminotransferase, chloroplastic"/>
    <property type="match status" value="1"/>
</dbReference>
<dbReference type="GO" id="GO:0008483">
    <property type="term" value="F:transaminase activity"/>
    <property type="evidence" value="ECO:0007669"/>
    <property type="project" value="UniProtKB-KW"/>
</dbReference>
<keyword evidence="4" id="KW-0663">Pyridoxal phosphate</keyword>
<comment type="caution">
    <text evidence="7">The sequence shown here is derived from an EMBL/GenBank/DDBJ whole genome shotgun (WGS) entry which is preliminary data.</text>
</comment>
<dbReference type="InterPro" id="IPR015422">
    <property type="entry name" value="PyrdxlP-dep_Trfase_small"/>
</dbReference>
<dbReference type="OrthoDB" id="7042322at2759"/>
<evidence type="ECO:0000256" key="4">
    <source>
        <dbReference type="ARBA" id="ARBA00022898"/>
    </source>
</evidence>
<evidence type="ECO:0000256" key="2">
    <source>
        <dbReference type="ARBA" id="ARBA00022576"/>
    </source>
</evidence>
<evidence type="ECO:0000313" key="8">
    <source>
        <dbReference type="Proteomes" id="UP000436088"/>
    </source>
</evidence>
<dbReference type="HAMAP" id="MF_01642">
    <property type="entry name" value="DapL_aminotrans_1"/>
    <property type="match status" value="1"/>
</dbReference>
<protein>
    <submittedName>
        <fullName evidence="7">LL-diaminopimelate aminotransferase</fullName>
    </submittedName>
</protein>
<dbReference type="PANTHER" id="PTHR43144">
    <property type="entry name" value="AMINOTRANSFERASE"/>
    <property type="match status" value="1"/>
</dbReference>
<feature type="domain" description="Aminotransferase class I/classII large" evidence="6">
    <location>
        <begin position="92"/>
        <end position="456"/>
    </location>
</feature>
<dbReference type="Pfam" id="PF00155">
    <property type="entry name" value="Aminotran_1_2"/>
    <property type="match status" value="1"/>
</dbReference>